<dbReference type="Pfam" id="PF13796">
    <property type="entry name" value="Sensor"/>
    <property type="match status" value="1"/>
</dbReference>
<accession>A0ABP7HSK0</accession>
<reference evidence="12" key="1">
    <citation type="journal article" date="2019" name="Int. J. Syst. Evol. Microbiol.">
        <title>The Global Catalogue of Microorganisms (GCM) 10K type strain sequencing project: providing services to taxonomists for standard genome sequencing and annotation.</title>
        <authorList>
            <consortium name="The Broad Institute Genomics Platform"/>
            <consortium name="The Broad Institute Genome Sequencing Center for Infectious Disease"/>
            <person name="Wu L."/>
            <person name="Ma J."/>
        </authorList>
    </citation>
    <scope>NUCLEOTIDE SEQUENCE [LARGE SCALE GENOMIC DNA]</scope>
    <source>
        <strain evidence="12">JCM 17138</strain>
    </source>
</reference>
<evidence type="ECO:0000256" key="7">
    <source>
        <dbReference type="ARBA" id="ARBA00022840"/>
    </source>
</evidence>
<keyword evidence="4" id="KW-0808">Transferase</keyword>
<keyword evidence="9" id="KW-0812">Transmembrane</keyword>
<dbReference type="PANTHER" id="PTHR24421">
    <property type="entry name" value="NITRATE/NITRITE SENSOR PROTEIN NARX-RELATED"/>
    <property type="match status" value="1"/>
</dbReference>
<keyword evidence="9" id="KW-1133">Transmembrane helix</keyword>
<dbReference type="EMBL" id="BAABDE010000015">
    <property type="protein sequence ID" value="GAA3796841.1"/>
    <property type="molecule type" value="Genomic_DNA"/>
</dbReference>
<dbReference type="InterPro" id="IPR011712">
    <property type="entry name" value="Sig_transdc_His_kin_sub3_dim/P"/>
</dbReference>
<dbReference type="SUPFAM" id="SSF55874">
    <property type="entry name" value="ATPase domain of HSP90 chaperone/DNA topoisomerase II/histidine kinase"/>
    <property type="match status" value="1"/>
</dbReference>
<comment type="caution">
    <text evidence="11">The sequence shown here is derived from an EMBL/GenBank/DDBJ whole genome shotgun (WGS) entry which is preliminary data.</text>
</comment>
<comment type="catalytic activity">
    <reaction evidence="1">
        <text>ATP + protein L-histidine = ADP + protein N-phospho-L-histidine.</text>
        <dbReference type="EC" id="2.7.13.3"/>
    </reaction>
</comment>
<dbReference type="InterPro" id="IPR003594">
    <property type="entry name" value="HATPase_dom"/>
</dbReference>
<dbReference type="Pfam" id="PF07730">
    <property type="entry name" value="HisKA_3"/>
    <property type="match status" value="1"/>
</dbReference>
<dbReference type="Gene3D" id="1.20.5.1930">
    <property type="match status" value="1"/>
</dbReference>
<evidence type="ECO:0000313" key="11">
    <source>
        <dbReference type="EMBL" id="GAA3796841.1"/>
    </source>
</evidence>
<name>A0ABP7HSK0_9ACTN</name>
<evidence type="ECO:0000256" key="1">
    <source>
        <dbReference type="ARBA" id="ARBA00000085"/>
    </source>
</evidence>
<feature type="transmembrane region" description="Helical" evidence="9">
    <location>
        <begin position="12"/>
        <end position="43"/>
    </location>
</feature>
<keyword evidence="6" id="KW-0418">Kinase</keyword>
<dbReference type="Gene3D" id="3.30.565.10">
    <property type="entry name" value="Histidine kinase-like ATPase, C-terminal domain"/>
    <property type="match status" value="1"/>
</dbReference>
<dbReference type="PANTHER" id="PTHR24421:SF10">
    <property type="entry name" value="NITRATE_NITRITE SENSOR PROTEIN NARQ"/>
    <property type="match status" value="1"/>
</dbReference>
<protein>
    <recommendedName>
        <fullName evidence="2">histidine kinase</fullName>
        <ecNumber evidence="2">2.7.13.3</ecNumber>
    </recommendedName>
</protein>
<organism evidence="11 12">
    <name type="scientific">Streptomyces coacervatus</name>
    <dbReference type="NCBI Taxonomy" id="647381"/>
    <lineage>
        <taxon>Bacteria</taxon>
        <taxon>Bacillati</taxon>
        <taxon>Actinomycetota</taxon>
        <taxon>Actinomycetes</taxon>
        <taxon>Kitasatosporales</taxon>
        <taxon>Streptomycetaceae</taxon>
        <taxon>Streptomyces</taxon>
    </lineage>
</organism>
<dbReference type="Pfam" id="PF02518">
    <property type="entry name" value="HATPase_c"/>
    <property type="match status" value="1"/>
</dbReference>
<evidence type="ECO:0000256" key="4">
    <source>
        <dbReference type="ARBA" id="ARBA00022679"/>
    </source>
</evidence>
<dbReference type="Proteomes" id="UP001501009">
    <property type="component" value="Unassembled WGS sequence"/>
</dbReference>
<proteinExistence type="predicted"/>
<keyword evidence="3" id="KW-0597">Phosphoprotein</keyword>
<evidence type="ECO:0000256" key="6">
    <source>
        <dbReference type="ARBA" id="ARBA00022777"/>
    </source>
</evidence>
<sequence length="384" mass="41543">MWKTVRQAWRATVHLVLAAAMAFCLWIFITVLIITAVATLAVVGAWMLPETVLIIRRIAGAKRRMTTAWTGQRIPEAYQPLTGTVRERIRTAVRDPGTFTDLRWMVADYFYGALLALALPLWPLGLVVDGVWCGLLRRTPLVLPLIVRIADLEADWSTALLKPSPKAQLAARVEELAATRADAIAAHGAELRRIERDLHDGAQANLVALSMRIGLAKRAYERDPETARKLLDEAQAQAEQALTDLRNVVRGIHPPILTDRGLVGAVRALAASSGLQVTLDVDRLEDDGPRAPAAVEAAAYFVVAEALTNAAKYSGSLRASVRLTRLKRGLRVRVADEGPGGADETSGSGLLGMRRRVAALDGTVELSSPAGGPTVIDVMLPCVW</sequence>
<keyword evidence="5" id="KW-0547">Nucleotide-binding</keyword>
<gene>
    <name evidence="11" type="ORF">GCM10022403_033470</name>
</gene>
<evidence type="ECO:0000259" key="10">
    <source>
        <dbReference type="SMART" id="SM00387"/>
    </source>
</evidence>
<feature type="transmembrane region" description="Helical" evidence="9">
    <location>
        <begin position="109"/>
        <end position="128"/>
    </location>
</feature>
<evidence type="ECO:0000313" key="12">
    <source>
        <dbReference type="Proteomes" id="UP001501009"/>
    </source>
</evidence>
<dbReference type="RefSeq" id="WP_275780408.1">
    <property type="nucleotide sequence ID" value="NZ_BAABDE010000015.1"/>
</dbReference>
<evidence type="ECO:0000256" key="8">
    <source>
        <dbReference type="ARBA" id="ARBA00023012"/>
    </source>
</evidence>
<evidence type="ECO:0000256" key="2">
    <source>
        <dbReference type="ARBA" id="ARBA00012438"/>
    </source>
</evidence>
<evidence type="ECO:0000256" key="9">
    <source>
        <dbReference type="SAM" id="Phobius"/>
    </source>
</evidence>
<feature type="domain" description="Histidine kinase/HSP90-like ATPase" evidence="10">
    <location>
        <begin position="294"/>
        <end position="384"/>
    </location>
</feature>
<dbReference type="InterPro" id="IPR036890">
    <property type="entry name" value="HATPase_C_sf"/>
</dbReference>
<dbReference type="InterPro" id="IPR025828">
    <property type="entry name" value="Put_sensor_dom"/>
</dbReference>
<evidence type="ECO:0000256" key="3">
    <source>
        <dbReference type="ARBA" id="ARBA00022553"/>
    </source>
</evidence>
<keyword evidence="12" id="KW-1185">Reference proteome</keyword>
<dbReference type="InterPro" id="IPR050482">
    <property type="entry name" value="Sensor_HK_TwoCompSys"/>
</dbReference>
<dbReference type="SMART" id="SM00387">
    <property type="entry name" value="HATPase_c"/>
    <property type="match status" value="1"/>
</dbReference>
<evidence type="ECO:0000256" key="5">
    <source>
        <dbReference type="ARBA" id="ARBA00022741"/>
    </source>
</evidence>
<keyword evidence="9" id="KW-0472">Membrane</keyword>
<dbReference type="CDD" id="cd16917">
    <property type="entry name" value="HATPase_UhpB-NarQ-NarX-like"/>
    <property type="match status" value="1"/>
</dbReference>
<keyword evidence="7" id="KW-0067">ATP-binding</keyword>
<dbReference type="EC" id="2.7.13.3" evidence="2"/>
<keyword evidence="8" id="KW-0902">Two-component regulatory system</keyword>